<dbReference type="CDD" id="cd01648">
    <property type="entry name" value="TERT"/>
    <property type="match status" value="1"/>
</dbReference>
<dbReference type="AlphaFoldDB" id="A0AAN9Z3D0"/>
<comment type="function">
    <text evidence="1">Telomerase is a ribonucleoprotein enzyme essential for the replication of chromosome termini in most eukaryotes. It elongates telomeres. It is a reverse transcriptase that adds simple sequence repeats to chromosome ends by copying a template sequence within the RNA component of the enzyme.</text>
</comment>
<keyword evidence="1" id="KW-0460">Magnesium</keyword>
<keyword evidence="1" id="KW-0539">Nucleus</keyword>
<dbReference type="Proteomes" id="UP001378592">
    <property type="component" value="Unassembled WGS sequence"/>
</dbReference>
<evidence type="ECO:0000256" key="1">
    <source>
        <dbReference type="RuleBase" id="RU365061"/>
    </source>
</evidence>
<keyword evidence="1" id="KW-0779">Telomere</keyword>
<dbReference type="EC" id="2.7.7.49" evidence="1"/>
<dbReference type="GO" id="GO:0000781">
    <property type="term" value="C:chromosome, telomeric region"/>
    <property type="evidence" value="ECO:0007669"/>
    <property type="project" value="UniProtKB-SubCell"/>
</dbReference>
<comment type="subcellular location">
    <subcellularLocation>
        <location evidence="1">Nucleus</location>
    </subcellularLocation>
    <subcellularLocation>
        <location evidence="1">Chromosome</location>
        <location evidence="1">Telomere</location>
    </subcellularLocation>
</comment>
<dbReference type="InterPro" id="IPR043502">
    <property type="entry name" value="DNA/RNA_pol_sf"/>
</dbReference>
<dbReference type="GO" id="GO:0042162">
    <property type="term" value="F:telomeric DNA binding"/>
    <property type="evidence" value="ECO:0007669"/>
    <property type="project" value="TreeGrafter"/>
</dbReference>
<protein>
    <recommendedName>
        <fullName evidence="1">Telomerase reverse transcriptase</fullName>
        <ecNumber evidence="1">2.7.7.49</ecNumber>
    </recommendedName>
    <alternativeName>
        <fullName evidence="1">Telomerase catalytic subunit</fullName>
    </alternativeName>
</protein>
<dbReference type="PANTHER" id="PTHR12066:SF0">
    <property type="entry name" value="TELOMERASE REVERSE TRANSCRIPTASE"/>
    <property type="match status" value="1"/>
</dbReference>
<proteinExistence type="inferred from homology"/>
<dbReference type="GO" id="GO:0000333">
    <property type="term" value="C:telomerase catalytic core complex"/>
    <property type="evidence" value="ECO:0007669"/>
    <property type="project" value="TreeGrafter"/>
</dbReference>
<comment type="similarity">
    <text evidence="1">Belongs to the reverse transcriptase family. Telomerase subfamily.</text>
</comment>
<dbReference type="GO" id="GO:0003720">
    <property type="term" value="F:telomerase activity"/>
    <property type="evidence" value="ECO:0007669"/>
    <property type="project" value="InterPro"/>
</dbReference>
<evidence type="ECO:0000259" key="2">
    <source>
        <dbReference type="PROSITE" id="PS50878"/>
    </source>
</evidence>
<dbReference type="GO" id="GO:0007004">
    <property type="term" value="P:telomere maintenance via telomerase"/>
    <property type="evidence" value="ECO:0007669"/>
    <property type="project" value="TreeGrafter"/>
</dbReference>
<dbReference type="SUPFAM" id="SSF56672">
    <property type="entry name" value="DNA/RNA polymerases"/>
    <property type="match status" value="1"/>
</dbReference>
<evidence type="ECO:0000313" key="3">
    <source>
        <dbReference type="EMBL" id="KAK7863071.1"/>
    </source>
</evidence>
<comment type="caution">
    <text evidence="3">The sequence shown here is derived from an EMBL/GenBank/DDBJ whole genome shotgun (WGS) entry which is preliminary data.</text>
</comment>
<dbReference type="PROSITE" id="PS50878">
    <property type="entry name" value="RT_POL"/>
    <property type="match status" value="1"/>
</dbReference>
<keyword evidence="4" id="KW-1185">Reference proteome</keyword>
<dbReference type="InterPro" id="IPR003545">
    <property type="entry name" value="Telomerase_RT"/>
</dbReference>
<organism evidence="3 4">
    <name type="scientific">Gryllus longicercus</name>
    <dbReference type="NCBI Taxonomy" id="2509291"/>
    <lineage>
        <taxon>Eukaryota</taxon>
        <taxon>Metazoa</taxon>
        <taxon>Ecdysozoa</taxon>
        <taxon>Arthropoda</taxon>
        <taxon>Hexapoda</taxon>
        <taxon>Insecta</taxon>
        <taxon>Pterygota</taxon>
        <taxon>Neoptera</taxon>
        <taxon>Polyneoptera</taxon>
        <taxon>Orthoptera</taxon>
        <taxon>Ensifera</taxon>
        <taxon>Gryllidea</taxon>
        <taxon>Grylloidea</taxon>
        <taxon>Gryllidae</taxon>
        <taxon>Gryllinae</taxon>
        <taxon>Gryllus</taxon>
    </lineage>
</organism>
<comment type="catalytic activity">
    <reaction evidence="1">
        <text>DNA(n) + a 2'-deoxyribonucleoside 5'-triphosphate = DNA(n+1) + diphosphate</text>
        <dbReference type="Rhea" id="RHEA:22508"/>
        <dbReference type="Rhea" id="RHEA-COMP:17339"/>
        <dbReference type="Rhea" id="RHEA-COMP:17340"/>
        <dbReference type="ChEBI" id="CHEBI:33019"/>
        <dbReference type="ChEBI" id="CHEBI:61560"/>
        <dbReference type="ChEBI" id="CHEBI:173112"/>
        <dbReference type="EC" id="2.7.7.49"/>
    </reaction>
</comment>
<keyword evidence="1" id="KW-0548">Nucleotidyltransferase</keyword>
<dbReference type="EMBL" id="JAZDUA010000242">
    <property type="protein sequence ID" value="KAK7863071.1"/>
    <property type="molecule type" value="Genomic_DNA"/>
</dbReference>
<keyword evidence="1" id="KW-0479">Metal-binding</keyword>
<dbReference type="Gene3D" id="1.10.132.70">
    <property type="match status" value="1"/>
</dbReference>
<accession>A0AAN9Z3D0</accession>
<dbReference type="InterPro" id="IPR000477">
    <property type="entry name" value="RT_dom"/>
</dbReference>
<keyword evidence="1" id="KW-0695">RNA-directed DNA polymerase</keyword>
<keyword evidence="1" id="KW-0808">Transferase</keyword>
<dbReference type="Pfam" id="PF00078">
    <property type="entry name" value="RVT_1"/>
    <property type="match status" value="1"/>
</dbReference>
<gene>
    <name evidence="3" type="ORF">R5R35_010996</name>
</gene>
<dbReference type="PRINTS" id="PR01365">
    <property type="entry name" value="TELOMERASERT"/>
</dbReference>
<reference evidence="3 4" key="1">
    <citation type="submission" date="2024-03" db="EMBL/GenBank/DDBJ databases">
        <title>The genome assembly and annotation of the cricket Gryllus longicercus Weissman &amp; Gray.</title>
        <authorList>
            <person name="Szrajer S."/>
            <person name="Gray D."/>
            <person name="Ylla G."/>
        </authorList>
    </citation>
    <scope>NUCLEOTIDE SEQUENCE [LARGE SCALE GENOMIC DNA]</scope>
    <source>
        <strain evidence="3">DAG 2021-001</strain>
        <tissue evidence="3">Whole body minus gut</tissue>
    </source>
</reference>
<feature type="domain" description="Reverse transcriptase" evidence="2">
    <location>
        <begin position="1"/>
        <end position="335"/>
    </location>
</feature>
<evidence type="ECO:0000313" key="4">
    <source>
        <dbReference type="Proteomes" id="UP001378592"/>
    </source>
</evidence>
<dbReference type="PANTHER" id="PTHR12066">
    <property type="entry name" value="TELOMERASE REVERSE TRANSCRIPTASE"/>
    <property type="match status" value="1"/>
</dbReference>
<sequence length="516" mass="60955">MVLNWFVQVYICGLLENVFFVVKTTHNYKLEYYWKSTWKEVCQKAIVESVKKDKFAYVSDEDHSMWEVGGRATLHFRSTKHGVLRPLLIKSCNAQQKIVPDSLTRIVQHFLNILYCKIASETPFNNSKNFLQKWCEIYPQWKGKKVHFVKMDVKDAFGSVNHTLLRCIIKVHFRRYVNSGQLIAVKTVKFSSNKTRILFDVFDEDFCSYHHPVQYYPIELLFGIVVKSFECCEFQWRRKFYRLKCGLPQGNELSASLCNFYLNAMDQKYLREFVSESSLLIREMDDYLFITTSHEQAVKFYYFMQKGISEFNVQINAKTETSDTHHEISYLKYIINTEDLEIGYDYSKYASSDIAHWLSLNRTVKQERFIKDSTRTTCVLSDILVNAMFNRPQTVMKIIFQCAYLQASRMHAMVDRLLCGCFREGFVVKCCKMCAKVIRRKSVKRFQNPDVGTYITIRAFYERLLPFGRYREELRQLSLRMKTLQCVISDVILEIEYVIQDLMSRTSGNPLKRSDF</sequence>
<dbReference type="Gene3D" id="3.30.70.2630">
    <property type="match status" value="1"/>
</dbReference>
<keyword evidence="1" id="KW-0158">Chromosome</keyword>
<dbReference type="GO" id="GO:0070034">
    <property type="term" value="F:telomerase RNA binding"/>
    <property type="evidence" value="ECO:0007669"/>
    <property type="project" value="TreeGrafter"/>
</dbReference>
<name>A0AAN9Z3D0_9ORTH</name>
<dbReference type="GO" id="GO:0046872">
    <property type="term" value="F:metal ion binding"/>
    <property type="evidence" value="ECO:0007669"/>
    <property type="project" value="UniProtKB-KW"/>
</dbReference>